<sequence length="117" mass="12944">MPTPCSPNVGNTIDFDPVSTQQVRVVFTRDVEINYFSGFTELEIWAAWPQSLPQRYEAEDVLVVRGSIKENRAASGTSFVGDLVQGNSSLEFTGVWLDSAGTYSIKVFYVNEGNEAK</sequence>
<organism evidence="1 2">
    <name type="scientific">Allacma fusca</name>
    <dbReference type="NCBI Taxonomy" id="39272"/>
    <lineage>
        <taxon>Eukaryota</taxon>
        <taxon>Metazoa</taxon>
        <taxon>Ecdysozoa</taxon>
        <taxon>Arthropoda</taxon>
        <taxon>Hexapoda</taxon>
        <taxon>Collembola</taxon>
        <taxon>Symphypleona</taxon>
        <taxon>Sminthuridae</taxon>
        <taxon>Allacma</taxon>
    </lineage>
</organism>
<comment type="caution">
    <text evidence="1">The sequence shown here is derived from an EMBL/GenBank/DDBJ whole genome shotgun (WGS) entry which is preliminary data.</text>
</comment>
<evidence type="ECO:0000313" key="1">
    <source>
        <dbReference type="EMBL" id="CAG7827408.1"/>
    </source>
</evidence>
<dbReference type="AlphaFoldDB" id="A0A8J2L797"/>
<proteinExistence type="predicted"/>
<name>A0A8J2L797_9HEXA</name>
<accession>A0A8J2L797</accession>
<evidence type="ECO:0000313" key="2">
    <source>
        <dbReference type="Proteomes" id="UP000708208"/>
    </source>
</evidence>
<gene>
    <name evidence="1" type="ORF">AFUS01_LOCUS37398</name>
</gene>
<dbReference type="Proteomes" id="UP000708208">
    <property type="component" value="Unassembled WGS sequence"/>
</dbReference>
<dbReference type="EMBL" id="CAJVCH010543398">
    <property type="protein sequence ID" value="CAG7827408.1"/>
    <property type="molecule type" value="Genomic_DNA"/>
</dbReference>
<reference evidence="1" key="1">
    <citation type="submission" date="2021-06" db="EMBL/GenBank/DDBJ databases">
        <authorList>
            <person name="Hodson N. C."/>
            <person name="Mongue J. A."/>
            <person name="Jaron S. K."/>
        </authorList>
    </citation>
    <scope>NUCLEOTIDE SEQUENCE</scope>
</reference>
<protein>
    <submittedName>
        <fullName evidence="1">Uncharacterized protein</fullName>
    </submittedName>
</protein>
<keyword evidence="2" id="KW-1185">Reference proteome</keyword>